<feature type="compositionally biased region" description="Basic residues" evidence="4">
    <location>
        <begin position="198"/>
        <end position="207"/>
    </location>
</feature>
<evidence type="ECO:0000256" key="5">
    <source>
        <dbReference type="SAM" id="SignalP"/>
    </source>
</evidence>
<dbReference type="EMBL" id="CAICTM010000086">
    <property type="protein sequence ID" value="CAB9500588.1"/>
    <property type="molecule type" value="Genomic_DNA"/>
</dbReference>
<evidence type="ECO:0000259" key="6">
    <source>
        <dbReference type="PROSITE" id="PS01031"/>
    </source>
</evidence>
<feature type="chain" id="PRO_5040281074" evidence="5">
    <location>
        <begin position="24"/>
        <end position="223"/>
    </location>
</feature>
<dbReference type="Pfam" id="PF00011">
    <property type="entry name" value="HSP20"/>
    <property type="match status" value="1"/>
</dbReference>
<feature type="signal peptide" evidence="5">
    <location>
        <begin position="1"/>
        <end position="23"/>
    </location>
</feature>
<feature type="region of interest" description="Disordered" evidence="4">
    <location>
        <begin position="175"/>
        <end position="223"/>
    </location>
</feature>
<organism evidence="7 8">
    <name type="scientific">Seminavis robusta</name>
    <dbReference type="NCBI Taxonomy" id="568900"/>
    <lineage>
        <taxon>Eukaryota</taxon>
        <taxon>Sar</taxon>
        <taxon>Stramenopiles</taxon>
        <taxon>Ochrophyta</taxon>
        <taxon>Bacillariophyta</taxon>
        <taxon>Bacillariophyceae</taxon>
        <taxon>Bacillariophycidae</taxon>
        <taxon>Naviculales</taxon>
        <taxon>Naviculaceae</taxon>
        <taxon>Seminavis</taxon>
    </lineage>
</organism>
<dbReference type="OrthoDB" id="46527at2759"/>
<reference evidence="7" key="1">
    <citation type="submission" date="2020-06" db="EMBL/GenBank/DDBJ databases">
        <authorList>
            <consortium name="Plant Systems Biology data submission"/>
        </authorList>
    </citation>
    <scope>NUCLEOTIDE SEQUENCE</scope>
    <source>
        <strain evidence="7">D6</strain>
    </source>
</reference>
<evidence type="ECO:0000313" key="8">
    <source>
        <dbReference type="Proteomes" id="UP001153069"/>
    </source>
</evidence>
<dbReference type="PANTHER" id="PTHR11527">
    <property type="entry name" value="HEAT-SHOCK PROTEIN 20 FAMILY MEMBER"/>
    <property type="match status" value="1"/>
</dbReference>
<keyword evidence="5" id="KW-0732">Signal</keyword>
<comment type="similarity">
    <text evidence="2 3">Belongs to the small heat shock protein (HSP20) family.</text>
</comment>
<name>A0A9N8H3H2_9STRA</name>
<evidence type="ECO:0000313" key="7">
    <source>
        <dbReference type="EMBL" id="CAB9500588.1"/>
    </source>
</evidence>
<dbReference type="InterPro" id="IPR008978">
    <property type="entry name" value="HSP20-like_chaperone"/>
</dbReference>
<dbReference type="Proteomes" id="UP001153069">
    <property type="component" value="Unassembled WGS sequence"/>
</dbReference>
<proteinExistence type="inferred from homology"/>
<dbReference type="AlphaFoldDB" id="A0A9N8H3H2"/>
<dbReference type="Gene3D" id="2.60.40.790">
    <property type="match status" value="1"/>
</dbReference>
<evidence type="ECO:0000256" key="3">
    <source>
        <dbReference type="RuleBase" id="RU003616"/>
    </source>
</evidence>
<evidence type="ECO:0000256" key="2">
    <source>
        <dbReference type="PROSITE-ProRule" id="PRU00285"/>
    </source>
</evidence>
<comment type="caution">
    <text evidence="7">The sequence shown here is derived from an EMBL/GenBank/DDBJ whole genome shotgun (WGS) entry which is preliminary data.</text>
</comment>
<sequence length="223" mass="24817">MNSKSNSLVTLGTLWMAAVSADAARHGTWGIPSHHRHHGRRHMRQESEDHPLVELVRDMFSVPAYSSVMRPQGSIFGGETEISSSPRIEVSEDENGTVELVMELPGVSARDLNIEVENDHVLRVQGVRTRRKNGYLSKSEFDQTIRLKDTVDVDKLEANLSAGVLTITVPQKPTKIKKLSISSKDPGSILDHATTPTKKPKGSKKKIEKNEDEEVDFDDDEII</sequence>
<dbReference type="SUPFAM" id="SSF49764">
    <property type="entry name" value="HSP20-like chaperones"/>
    <property type="match status" value="1"/>
</dbReference>
<dbReference type="InterPro" id="IPR031107">
    <property type="entry name" value="Small_HSP"/>
</dbReference>
<evidence type="ECO:0000256" key="1">
    <source>
        <dbReference type="ARBA" id="ARBA00023016"/>
    </source>
</evidence>
<keyword evidence="1" id="KW-0346">Stress response</keyword>
<accession>A0A9N8H3H2</accession>
<keyword evidence="8" id="KW-1185">Reference proteome</keyword>
<evidence type="ECO:0000256" key="4">
    <source>
        <dbReference type="SAM" id="MobiDB-lite"/>
    </source>
</evidence>
<protein>
    <submittedName>
        <fullName evidence="7">Hsp20/alpha crystallin family</fullName>
    </submittedName>
</protein>
<dbReference type="CDD" id="cd06464">
    <property type="entry name" value="ACD_sHsps-like"/>
    <property type="match status" value="1"/>
</dbReference>
<dbReference type="PROSITE" id="PS01031">
    <property type="entry name" value="SHSP"/>
    <property type="match status" value="1"/>
</dbReference>
<feature type="compositionally biased region" description="Acidic residues" evidence="4">
    <location>
        <begin position="210"/>
        <end position="223"/>
    </location>
</feature>
<feature type="domain" description="SHSP" evidence="6">
    <location>
        <begin position="79"/>
        <end position="184"/>
    </location>
</feature>
<gene>
    <name evidence="7" type="ORF">SEMRO_87_G046070.1</name>
</gene>
<dbReference type="InterPro" id="IPR002068">
    <property type="entry name" value="A-crystallin/Hsp20_dom"/>
</dbReference>